<evidence type="ECO:0000313" key="11">
    <source>
        <dbReference type="Proteomes" id="UP000800094"/>
    </source>
</evidence>
<evidence type="ECO:0000256" key="7">
    <source>
        <dbReference type="ARBA" id="ARBA00023180"/>
    </source>
</evidence>
<dbReference type="GO" id="GO:0001735">
    <property type="term" value="F:prenylcysteine oxidase activity"/>
    <property type="evidence" value="ECO:0007669"/>
    <property type="project" value="InterPro"/>
</dbReference>
<dbReference type="PANTHER" id="PTHR15944:SF0">
    <property type="entry name" value="PRENYLCYSTEINE LYASE DOMAIN-CONTAINING PROTEIN"/>
    <property type="match status" value="1"/>
</dbReference>
<dbReference type="RefSeq" id="XP_033687624.1">
    <property type="nucleotide sequence ID" value="XM_033833020.1"/>
</dbReference>
<dbReference type="Pfam" id="PF07156">
    <property type="entry name" value="Prenylcys_lyase"/>
    <property type="match status" value="1"/>
</dbReference>
<evidence type="ECO:0000256" key="4">
    <source>
        <dbReference type="ARBA" id="ARBA00022729"/>
    </source>
</evidence>
<evidence type="ECO:0000256" key="6">
    <source>
        <dbReference type="ARBA" id="ARBA00023002"/>
    </source>
</evidence>
<dbReference type="AlphaFoldDB" id="A0A6A6ISP2"/>
<accession>A0A6A6ISP2</accession>
<keyword evidence="6" id="KW-0560">Oxidoreductase</keyword>
<keyword evidence="3" id="KW-0285">Flavoprotein</keyword>
<dbReference type="PIRSF" id="PIRSF036292">
    <property type="entry name" value="Prenylcysteine_oxidase"/>
    <property type="match status" value="1"/>
</dbReference>
<sequence length="550" mass="59817">MLLNTLAVSLLLPLSQALRSSGNGVLAEPEMAPKRVAIIGAGAAGSSAAYHLSQSAQDAGIPTQIHVFERSSHIGGRCTTVHAWSDPKQPVELGASIFVEVNHILVSASKTFNLTTAAHELEKPREGTPELGVWNGKEFVFISSGDNGWWDLAKLLWRYGYSPIKTNGLMKSTVARFLKMYEKPLFPWSSLSEAVQEAGLLEVTGVTGEQFLKEKGVSDKFATEIVQASTRVNYAQNLGLIHGLETMVCMAANGAMSITGGNWQIFSRMLHSSSAISTHLNTTIAQISKQPDNTYNLTTSSGEVSTFDDIVLAAPLQSSSLVIEPQPKHTPDQIPYVKLHVTLFASPFKLDPAAFGMKDGSEVPQYVLTTLPPSESHGSDPNGCGSPGFFSVSIVGNGVNPLLPEPRPEIVYKIFSPHRINSTFLSNILGRKVTDDEAEDGDPNGAVSWIYHKVWHSYPYEFPRVTFDEIKLDEGLWYTSGIESFISTMETSALMGKNVAQLIVDEWTSAGEPEPKQDGETLKVQGDDAAWQFKPLDNAQGQQKPLKAKL</sequence>
<keyword evidence="11" id="KW-1185">Reference proteome</keyword>
<keyword evidence="4 8" id="KW-0732">Signal</keyword>
<dbReference type="EMBL" id="ML987192">
    <property type="protein sequence ID" value="KAF2252620.1"/>
    <property type="molecule type" value="Genomic_DNA"/>
</dbReference>
<name>A0A6A6ISP2_9PLEO</name>
<comment type="similarity">
    <text evidence="2">Belongs to the prenylcysteine oxidase family.</text>
</comment>
<evidence type="ECO:0000256" key="2">
    <source>
        <dbReference type="ARBA" id="ARBA00009967"/>
    </source>
</evidence>
<dbReference type="InterPro" id="IPR036188">
    <property type="entry name" value="FAD/NAD-bd_sf"/>
</dbReference>
<evidence type="ECO:0000256" key="1">
    <source>
        <dbReference type="ARBA" id="ARBA00001974"/>
    </source>
</evidence>
<dbReference type="GO" id="GO:0030328">
    <property type="term" value="P:prenylcysteine catabolic process"/>
    <property type="evidence" value="ECO:0007669"/>
    <property type="project" value="InterPro"/>
</dbReference>
<feature type="signal peptide" evidence="8">
    <location>
        <begin position="1"/>
        <end position="17"/>
    </location>
</feature>
<evidence type="ECO:0000256" key="8">
    <source>
        <dbReference type="SAM" id="SignalP"/>
    </source>
</evidence>
<keyword evidence="7" id="KW-0325">Glycoprotein</keyword>
<evidence type="ECO:0000259" key="9">
    <source>
        <dbReference type="Pfam" id="PF07156"/>
    </source>
</evidence>
<dbReference type="PANTHER" id="PTHR15944">
    <property type="entry name" value="FARNESYLCYSTEINE LYASE"/>
    <property type="match status" value="1"/>
</dbReference>
<dbReference type="Gene3D" id="3.50.50.60">
    <property type="entry name" value="FAD/NAD(P)-binding domain"/>
    <property type="match status" value="1"/>
</dbReference>
<feature type="domain" description="Prenylcysteine lyase" evidence="9">
    <location>
        <begin position="147"/>
        <end position="509"/>
    </location>
</feature>
<dbReference type="Proteomes" id="UP000800094">
    <property type="component" value="Unassembled WGS sequence"/>
</dbReference>
<proteinExistence type="inferred from homology"/>
<evidence type="ECO:0000256" key="5">
    <source>
        <dbReference type="ARBA" id="ARBA00022827"/>
    </source>
</evidence>
<dbReference type="SUPFAM" id="SSF51905">
    <property type="entry name" value="FAD/NAD(P)-binding domain"/>
    <property type="match status" value="1"/>
</dbReference>
<dbReference type="OrthoDB" id="437369at2759"/>
<protein>
    <submittedName>
        <fullName evidence="10">Prenylcysteine oxidase-like protein 1</fullName>
    </submittedName>
</protein>
<dbReference type="GeneID" id="54586350"/>
<dbReference type="InterPro" id="IPR017046">
    <property type="entry name" value="Prenylcysteine_Oxase1"/>
</dbReference>
<dbReference type="GO" id="GO:0030327">
    <property type="term" value="P:prenylated protein catabolic process"/>
    <property type="evidence" value="ECO:0007669"/>
    <property type="project" value="TreeGrafter"/>
</dbReference>
<keyword evidence="5" id="KW-0274">FAD</keyword>
<evidence type="ECO:0000256" key="3">
    <source>
        <dbReference type="ARBA" id="ARBA00022630"/>
    </source>
</evidence>
<dbReference type="InterPro" id="IPR010795">
    <property type="entry name" value="Prenylcys_lyase"/>
</dbReference>
<gene>
    <name evidence="10" type="ORF">BU26DRAFT_562348</name>
</gene>
<comment type="cofactor">
    <cofactor evidence="1">
        <name>FAD</name>
        <dbReference type="ChEBI" id="CHEBI:57692"/>
    </cofactor>
</comment>
<dbReference type="Pfam" id="PF13450">
    <property type="entry name" value="NAD_binding_8"/>
    <property type="match status" value="1"/>
</dbReference>
<feature type="chain" id="PRO_5025355429" evidence="8">
    <location>
        <begin position="18"/>
        <end position="550"/>
    </location>
</feature>
<reference evidence="10" key="1">
    <citation type="journal article" date="2020" name="Stud. Mycol.">
        <title>101 Dothideomycetes genomes: a test case for predicting lifestyles and emergence of pathogens.</title>
        <authorList>
            <person name="Haridas S."/>
            <person name="Albert R."/>
            <person name="Binder M."/>
            <person name="Bloem J."/>
            <person name="Labutti K."/>
            <person name="Salamov A."/>
            <person name="Andreopoulos B."/>
            <person name="Baker S."/>
            <person name="Barry K."/>
            <person name="Bills G."/>
            <person name="Bluhm B."/>
            <person name="Cannon C."/>
            <person name="Castanera R."/>
            <person name="Culley D."/>
            <person name="Daum C."/>
            <person name="Ezra D."/>
            <person name="Gonzalez J."/>
            <person name="Henrissat B."/>
            <person name="Kuo A."/>
            <person name="Liang C."/>
            <person name="Lipzen A."/>
            <person name="Lutzoni F."/>
            <person name="Magnuson J."/>
            <person name="Mondo S."/>
            <person name="Nolan M."/>
            <person name="Ohm R."/>
            <person name="Pangilinan J."/>
            <person name="Park H.-J."/>
            <person name="Ramirez L."/>
            <person name="Alfaro M."/>
            <person name="Sun H."/>
            <person name="Tritt A."/>
            <person name="Yoshinaga Y."/>
            <person name="Zwiers L.-H."/>
            <person name="Turgeon B."/>
            <person name="Goodwin S."/>
            <person name="Spatafora J."/>
            <person name="Crous P."/>
            <person name="Grigoriev I."/>
        </authorList>
    </citation>
    <scope>NUCLEOTIDE SEQUENCE</scope>
    <source>
        <strain evidence="10">CBS 122368</strain>
    </source>
</reference>
<evidence type="ECO:0000313" key="10">
    <source>
        <dbReference type="EMBL" id="KAF2252620.1"/>
    </source>
</evidence>
<organism evidence="10 11">
    <name type="scientific">Trematosphaeria pertusa</name>
    <dbReference type="NCBI Taxonomy" id="390896"/>
    <lineage>
        <taxon>Eukaryota</taxon>
        <taxon>Fungi</taxon>
        <taxon>Dikarya</taxon>
        <taxon>Ascomycota</taxon>
        <taxon>Pezizomycotina</taxon>
        <taxon>Dothideomycetes</taxon>
        <taxon>Pleosporomycetidae</taxon>
        <taxon>Pleosporales</taxon>
        <taxon>Massarineae</taxon>
        <taxon>Trematosphaeriaceae</taxon>
        <taxon>Trematosphaeria</taxon>
    </lineage>
</organism>